<name>A0ABU5XKX6_9MYCO</name>
<feature type="transmembrane region" description="Helical" evidence="1">
    <location>
        <begin position="84"/>
        <end position="103"/>
    </location>
</feature>
<dbReference type="EMBL" id="JAYJJR010000012">
    <property type="protein sequence ID" value="MEB3022824.1"/>
    <property type="molecule type" value="Genomic_DNA"/>
</dbReference>
<evidence type="ECO:0000256" key="1">
    <source>
        <dbReference type="SAM" id="Phobius"/>
    </source>
</evidence>
<keyword evidence="1" id="KW-0472">Membrane</keyword>
<keyword evidence="1" id="KW-1133">Transmembrane helix</keyword>
<proteinExistence type="predicted"/>
<reference evidence="2 3" key="1">
    <citation type="submission" date="2023-12" db="EMBL/GenBank/DDBJ databases">
        <title>Description of new species of Mycobacterium terrae complex isolated from sewage at the Sao Paulo Zoological Park Foundation in Brazil.</title>
        <authorList>
            <person name="Romagnoli C.L."/>
            <person name="Conceicao E.C."/>
            <person name="Machado E."/>
            <person name="Barreto L.B.P.F."/>
            <person name="Sharma A."/>
            <person name="Silva N.M."/>
            <person name="Marques L.E."/>
            <person name="Juliana M.A."/>
            <person name="Lourenco M.C.S."/>
            <person name="Digiampietri L.A."/>
            <person name="Suffys P.N."/>
            <person name="Viana-Niero C."/>
        </authorList>
    </citation>
    <scope>NUCLEOTIDE SEQUENCE [LARGE SCALE GENOMIC DNA]</scope>
    <source>
        <strain evidence="2 3">MYC098</strain>
    </source>
</reference>
<keyword evidence="1" id="KW-0812">Transmembrane</keyword>
<accession>A0ABU5XKX6</accession>
<dbReference type="RefSeq" id="WP_225406418.1">
    <property type="nucleotide sequence ID" value="NZ_JAYJJR010000012.1"/>
</dbReference>
<protein>
    <submittedName>
        <fullName evidence="2">Uncharacterized protein</fullName>
    </submittedName>
</protein>
<keyword evidence="3" id="KW-1185">Reference proteome</keyword>
<feature type="transmembrane region" description="Helical" evidence="1">
    <location>
        <begin position="30"/>
        <end position="53"/>
    </location>
</feature>
<feature type="transmembrane region" description="Helical" evidence="1">
    <location>
        <begin position="139"/>
        <end position="159"/>
    </location>
</feature>
<evidence type="ECO:0000313" key="3">
    <source>
        <dbReference type="Proteomes" id="UP001299596"/>
    </source>
</evidence>
<feature type="transmembrane region" description="Helical" evidence="1">
    <location>
        <begin position="108"/>
        <end position="127"/>
    </location>
</feature>
<comment type="caution">
    <text evidence="2">The sequence shown here is derived from an EMBL/GenBank/DDBJ whole genome shotgun (WGS) entry which is preliminary data.</text>
</comment>
<organism evidence="2 3">
    <name type="scientific">[Mycobacterium] crassicus</name>
    <dbReference type="NCBI Taxonomy" id="2872309"/>
    <lineage>
        <taxon>Bacteria</taxon>
        <taxon>Bacillati</taxon>
        <taxon>Actinomycetota</taxon>
        <taxon>Actinomycetes</taxon>
        <taxon>Mycobacteriales</taxon>
        <taxon>Mycobacteriaceae</taxon>
        <taxon>Mycolicibacter</taxon>
    </lineage>
</organism>
<gene>
    <name evidence="2" type="ORF">K6T79_17410</name>
</gene>
<dbReference type="Proteomes" id="UP001299596">
    <property type="component" value="Unassembled WGS sequence"/>
</dbReference>
<evidence type="ECO:0000313" key="2">
    <source>
        <dbReference type="EMBL" id="MEB3022824.1"/>
    </source>
</evidence>
<sequence length="165" mass="18213">MADDDDGGAGSLTNSMSHIRPLRRPYSMNLIVHRICLILLTIVGLSLGVWAYFAPLNWYSTFPGMGMSWLPVLGPYNEHFVKDVGAMFFALGVLSALAVYYLVNRPVVVITAVCWSIFNALHLIYHIPMLHMYGPRDLVLNAISLSLILAISLALLVPARSPDRG</sequence>